<keyword evidence="1" id="KW-0472">Membrane</keyword>
<gene>
    <name evidence="2" type="ORF">MSYG_1237</name>
</gene>
<dbReference type="OMA" id="RDAQHAW"/>
<dbReference type="AlphaFoldDB" id="A0A1M8A388"/>
<feature type="transmembrane region" description="Helical" evidence="1">
    <location>
        <begin position="149"/>
        <end position="168"/>
    </location>
</feature>
<dbReference type="STRING" id="1230383.A0A1M8A388"/>
<organism evidence="2 3">
    <name type="scientific">Malassezia sympodialis (strain ATCC 42132)</name>
    <name type="common">Atopic eczema-associated yeast</name>
    <dbReference type="NCBI Taxonomy" id="1230383"/>
    <lineage>
        <taxon>Eukaryota</taxon>
        <taxon>Fungi</taxon>
        <taxon>Dikarya</taxon>
        <taxon>Basidiomycota</taxon>
        <taxon>Ustilaginomycotina</taxon>
        <taxon>Malasseziomycetes</taxon>
        <taxon>Malasseziales</taxon>
        <taxon>Malasseziaceae</taxon>
        <taxon>Malassezia</taxon>
    </lineage>
</organism>
<dbReference type="OrthoDB" id="3362808at2759"/>
<name>A0A1M8A388_MALS4</name>
<sequence length="179" mass="19030">MPLPGVLALYAGALAAAAGAGLLYAIALGLLHVSQWMEAHPARARAVGLGYSLTHLGVVLPALAWTGHLSWSAGLLCAASTVYSAVSMAHAHWPLQRPAAVWRWTLGLGVPLAAHAALTRYYRDAQHAWLLHGHAPHVPPPTQPYAEPLQVVALIAGLVWVLPVYQWVSETTQGWSLPS</sequence>
<proteinExistence type="predicted"/>
<feature type="transmembrane region" description="Helical" evidence="1">
    <location>
        <begin position="71"/>
        <end position="89"/>
    </location>
</feature>
<feature type="transmembrane region" description="Helical" evidence="1">
    <location>
        <begin position="46"/>
        <end position="65"/>
    </location>
</feature>
<feature type="transmembrane region" description="Helical" evidence="1">
    <location>
        <begin position="101"/>
        <end position="122"/>
    </location>
</feature>
<dbReference type="Proteomes" id="UP000186303">
    <property type="component" value="Chromosome 2"/>
</dbReference>
<feature type="transmembrane region" description="Helical" evidence="1">
    <location>
        <begin position="6"/>
        <end position="34"/>
    </location>
</feature>
<keyword evidence="3" id="KW-1185">Reference proteome</keyword>
<dbReference type="EMBL" id="LT671822">
    <property type="protein sequence ID" value="SHO76898.1"/>
    <property type="molecule type" value="Genomic_DNA"/>
</dbReference>
<dbReference type="VEuPathDB" id="FungiDB:MSYG_1237"/>
<keyword evidence="1" id="KW-0812">Transmembrane</keyword>
<evidence type="ECO:0000313" key="2">
    <source>
        <dbReference type="EMBL" id="SHO76898.1"/>
    </source>
</evidence>
<keyword evidence="1" id="KW-1133">Transmembrane helix</keyword>
<reference evidence="3" key="1">
    <citation type="journal article" date="2017" name="Nucleic Acids Res.">
        <title>Proteogenomics produces comprehensive and highly accurate protein-coding gene annotation in a complete genome assembly of Malassezia sympodialis.</title>
        <authorList>
            <person name="Zhu Y."/>
            <person name="Engstroem P.G."/>
            <person name="Tellgren-Roth C."/>
            <person name="Baudo C.D."/>
            <person name="Kennell J.C."/>
            <person name="Sun S."/>
            <person name="Billmyre R.B."/>
            <person name="Schroeder M.S."/>
            <person name="Andersson A."/>
            <person name="Holm T."/>
            <person name="Sigurgeirsson B."/>
            <person name="Wu G."/>
            <person name="Sankaranarayanan S.R."/>
            <person name="Siddharthan R."/>
            <person name="Sanyal K."/>
            <person name="Lundeberg J."/>
            <person name="Nystedt B."/>
            <person name="Boekhout T."/>
            <person name="Dawson T.L. Jr."/>
            <person name="Heitman J."/>
            <person name="Scheynius A."/>
            <person name="Lehtioe J."/>
        </authorList>
    </citation>
    <scope>NUCLEOTIDE SEQUENCE [LARGE SCALE GENOMIC DNA]</scope>
    <source>
        <strain evidence="3">ATCC 42132</strain>
    </source>
</reference>
<accession>A0A1M8A388</accession>
<evidence type="ECO:0000313" key="3">
    <source>
        <dbReference type="Proteomes" id="UP000186303"/>
    </source>
</evidence>
<protein>
    <submittedName>
        <fullName evidence="2">Uncharacterized protein</fullName>
    </submittedName>
</protein>
<evidence type="ECO:0000256" key="1">
    <source>
        <dbReference type="SAM" id="Phobius"/>
    </source>
</evidence>